<dbReference type="AlphaFoldDB" id="A0AAN8JFD6"/>
<evidence type="ECO:0000313" key="17">
    <source>
        <dbReference type="Proteomes" id="UP001347796"/>
    </source>
</evidence>
<comment type="subunit">
    <text evidence="15">F-type ATPases have 2 components, CF(1) - the catalytic core - and CF(0) - the membrane proton channel. CF(1) and CF(0) have multiple subunits.</text>
</comment>
<evidence type="ECO:0000256" key="14">
    <source>
        <dbReference type="ARBA" id="ARBA00074682"/>
    </source>
</evidence>
<dbReference type="GO" id="GO:0015986">
    <property type="term" value="P:proton motive force-driven ATP synthesis"/>
    <property type="evidence" value="ECO:0007669"/>
    <property type="project" value="InterPro"/>
</dbReference>
<comment type="subcellular location">
    <subcellularLocation>
        <location evidence="1 15">Mitochondrion inner membrane</location>
    </subcellularLocation>
</comment>
<evidence type="ECO:0000256" key="13">
    <source>
        <dbReference type="ARBA" id="ARBA00064647"/>
    </source>
</evidence>
<gene>
    <name evidence="16" type="ORF">SNE40_017613</name>
</gene>
<dbReference type="EMBL" id="JAZGQO010000011">
    <property type="protein sequence ID" value="KAK6174305.1"/>
    <property type="molecule type" value="Genomic_DNA"/>
</dbReference>
<evidence type="ECO:0000256" key="8">
    <source>
        <dbReference type="ARBA" id="ARBA00023065"/>
    </source>
</evidence>
<organism evidence="16 17">
    <name type="scientific">Patella caerulea</name>
    <name type="common">Rayed Mediterranean limpet</name>
    <dbReference type="NCBI Taxonomy" id="87958"/>
    <lineage>
        <taxon>Eukaryota</taxon>
        <taxon>Metazoa</taxon>
        <taxon>Spiralia</taxon>
        <taxon>Lophotrochozoa</taxon>
        <taxon>Mollusca</taxon>
        <taxon>Gastropoda</taxon>
        <taxon>Patellogastropoda</taxon>
        <taxon>Patelloidea</taxon>
        <taxon>Patellidae</taxon>
        <taxon>Patella</taxon>
    </lineage>
</organism>
<comment type="subunit">
    <text evidence="13">Component of the ATP synthase complex composed at least of ATP5F1A/subunit alpha, ATP5F1B/subunit beta, ATP5MC1/subunit c (homooctomer), MT-ATP6/subunit a, MT-ATP8/subunit 8, ATP5ME/subunit e, ATP5MF/subunit f, ATP5MG/subunit g, ATP5MK/subunit k, ATP5MJ/subunit j, ATP5F1C/subunit gamma, ATP5F1D/subunit delta, ATP5F1E/subunit epsilon, ATP5PF/subunit F6, ATP5PB/subunit b, ATP5PD/subunit d, ATP5PO/subunit OSCP. ATP synthase complex consists of a soluble F(1) head domain (subunits alpha(3) and beta(3)) - the catalytic core - and a membrane F(0) domain - the membrane proton channel (subunits c, a, 8, e, f, g, k and j). These two domains are linked by a central stalk (subunits gamma, delta, and epsilon) rotating inside the F1 region and a stationary peripheral stalk (subunits F6, b, d, and OSCP).</text>
</comment>
<evidence type="ECO:0000256" key="5">
    <source>
        <dbReference type="ARBA" id="ARBA00022781"/>
    </source>
</evidence>
<keyword evidence="5 15" id="KW-0375">Hydrogen ion transport</keyword>
<reference evidence="16 17" key="1">
    <citation type="submission" date="2024-01" db="EMBL/GenBank/DDBJ databases">
        <title>The genome of the rayed Mediterranean limpet Patella caerulea (Linnaeus, 1758).</title>
        <authorList>
            <person name="Anh-Thu Weber A."/>
            <person name="Halstead-Nussloch G."/>
        </authorList>
    </citation>
    <scope>NUCLEOTIDE SEQUENCE [LARGE SCALE GENOMIC DNA]</scope>
    <source>
        <strain evidence="16">AATW-2023a</strain>
        <tissue evidence="16">Whole specimen</tissue>
    </source>
</reference>
<dbReference type="GO" id="GO:0045259">
    <property type="term" value="C:proton-transporting ATP synthase complex"/>
    <property type="evidence" value="ECO:0007669"/>
    <property type="project" value="UniProtKB-UniRule"/>
</dbReference>
<evidence type="ECO:0000256" key="12">
    <source>
        <dbReference type="ARBA" id="ARBA00057306"/>
    </source>
</evidence>
<accession>A0AAN8JFD6</accession>
<evidence type="ECO:0000256" key="3">
    <source>
        <dbReference type="ARBA" id="ARBA00022448"/>
    </source>
</evidence>
<keyword evidence="17" id="KW-1185">Reference proteome</keyword>
<keyword evidence="10" id="KW-0472">Membrane</keyword>
<keyword evidence="6 15" id="KW-0999">Mitochondrion inner membrane</keyword>
<evidence type="ECO:0000256" key="2">
    <source>
        <dbReference type="ARBA" id="ARBA00007333"/>
    </source>
</evidence>
<name>A0AAN8JFD6_PATCE</name>
<comment type="caution">
    <text evidence="16">The sequence shown here is derived from an EMBL/GenBank/DDBJ whole genome shotgun (WGS) entry which is preliminary data.</text>
</comment>
<evidence type="ECO:0000256" key="7">
    <source>
        <dbReference type="ARBA" id="ARBA00022990"/>
    </source>
</evidence>
<dbReference type="Proteomes" id="UP001347796">
    <property type="component" value="Unassembled WGS sequence"/>
</dbReference>
<protein>
    <recommendedName>
        <fullName evidence="14 15">ATP synthase F(0) complex subunit e, mitochondrial</fullName>
    </recommendedName>
</protein>
<keyword evidence="9 15" id="KW-0496">Mitochondrion</keyword>
<keyword evidence="3 15" id="KW-0813">Transport</keyword>
<dbReference type="PANTHER" id="PTHR12427:SF1">
    <property type="entry name" value="ATP SYNTHASE SUBUNIT E, MITOCHONDRIAL"/>
    <property type="match status" value="1"/>
</dbReference>
<evidence type="ECO:0000256" key="15">
    <source>
        <dbReference type="RuleBase" id="RU367005"/>
    </source>
</evidence>
<keyword evidence="8 15" id="KW-0406">Ion transport</keyword>
<dbReference type="Pfam" id="PF05680">
    <property type="entry name" value="ATP-synt_E"/>
    <property type="match status" value="1"/>
</dbReference>
<evidence type="ECO:0000256" key="4">
    <source>
        <dbReference type="ARBA" id="ARBA00022547"/>
    </source>
</evidence>
<dbReference type="GO" id="GO:0005743">
    <property type="term" value="C:mitochondrial inner membrane"/>
    <property type="evidence" value="ECO:0007669"/>
    <property type="project" value="UniProtKB-SubCell"/>
</dbReference>
<evidence type="ECO:0000256" key="9">
    <source>
        <dbReference type="ARBA" id="ARBA00023128"/>
    </source>
</evidence>
<evidence type="ECO:0000256" key="6">
    <source>
        <dbReference type="ARBA" id="ARBA00022792"/>
    </source>
</evidence>
<comment type="function">
    <text evidence="12 15">Subunit e, of the mitochondrial membrane ATP synthase complex (F(1)F(0) ATP synthase or Complex V) that produces ATP from ADP in the presence of a proton gradient across the membrane which is generated by electron transport complexes of the respiratory chain. ATP synthase complex consist of a soluble F(1) head domain - the catalytic core - and a membrane F(1) domain - the membrane proton channel. These two domains are linked by a central stalk rotating inside the F(1) region and a stationary peripheral stalk. During catalysis, ATP synthesis in the catalytic domain of F(1) is coupled via a rotary mechanism of the central stalk subunits to proton translocation. In vivo, can only synthesize ATP although its ATP hydrolase activity can be activated artificially in vitro. Part of the complex F(0) domain.</text>
</comment>
<keyword evidence="11 15" id="KW-0066">ATP synthesis</keyword>
<sequence>MSLPAPKQISPLIRFGRWTALISGVIYGASRLRSLTAKEVDIQKHENEIRARRDARLKRERERDSLVEMQALAKEAGVPQN</sequence>
<proteinExistence type="inferred from homology"/>
<dbReference type="GO" id="GO:0015078">
    <property type="term" value="F:proton transmembrane transporter activity"/>
    <property type="evidence" value="ECO:0007669"/>
    <property type="project" value="InterPro"/>
</dbReference>
<evidence type="ECO:0000256" key="1">
    <source>
        <dbReference type="ARBA" id="ARBA00004273"/>
    </source>
</evidence>
<keyword evidence="4 15" id="KW-0138">CF(0)</keyword>
<dbReference type="InterPro" id="IPR008386">
    <property type="entry name" value="ATP_synth_F0_esu_mt"/>
</dbReference>
<keyword evidence="7" id="KW-0007">Acetylation</keyword>
<evidence type="ECO:0000256" key="10">
    <source>
        <dbReference type="ARBA" id="ARBA00023136"/>
    </source>
</evidence>
<evidence type="ECO:0000256" key="11">
    <source>
        <dbReference type="ARBA" id="ARBA00023310"/>
    </source>
</evidence>
<comment type="similarity">
    <text evidence="2 15">Belongs to the ATPase e subunit family.</text>
</comment>
<dbReference type="PANTHER" id="PTHR12427">
    <property type="entry name" value="ATP SYNTHASE E CHAIN, MITOCHONDRIAL"/>
    <property type="match status" value="1"/>
</dbReference>
<evidence type="ECO:0000313" key="16">
    <source>
        <dbReference type="EMBL" id="KAK6174305.1"/>
    </source>
</evidence>